<keyword evidence="5" id="KW-0012">Acyltransferase</keyword>
<feature type="transmembrane region" description="Helical" evidence="2">
    <location>
        <begin position="378"/>
        <end position="396"/>
    </location>
</feature>
<organism evidence="5 6">
    <name type="scientific">Dietzia psychralcaliphila</name>
    <dbReference type="NCBI Taxonomy" id="139021"/>
    <lineage>
        <taxon>Bacteria</taxon>
        <taxon>Bacillati</taxon>
        <taxon>Actinomycetota</taxon>
        <taxon>Actinomycetes</taxon>
        <taxon>Mycobacteriales</taxon>
        <taxon>Dietziaceae</taxon>
        <taxon>Dietzia</taxon>
    </lineage>
</organism>
<accession>A0AAD0JPR0</accession>
<keyword evidence="3" id="KW-0732">Signal</keyword>
<feature type="transmembrane region" description="Helical" evidence="2">
    <location>
        <begin position="237"/>
        <end position="254"/>
    </location>
</feature>
<dbReference type="InterPro" id="IPR002656">
    <property type="entry name" value="Acyl_transf_3_dom"/>
</dbReference>
<feature type="transmembrane region" description="Helical" evidence="2">
    <location>
        <begin position="205"/>
        <end position="225"/>
    </location>
</feature>
<evidence type="ECO:0000313" key="5">
    <source>
        <dbReference type="EMBL" id="AWH95493.1"/>
    </source>
</evidence>
<name>A0AAD0JPR0_9ACTN</name>
<feature type="chain" id="PRO_5042027629" evidence="3">
    <location>
        <begin position="20"/>
        <end position="440"/>
    </location>
</feature>
<evidence type="ECO:0000256" key="1">
    <source>
        <dbReference type="SAM" id="MobiDB-lite"/>
    </source>
</evidence>
<dbReference type="Proteomes" id="UP000244903">
    <property type="component" value="Chromosome"/>
</dbReference>
<keyword evidence="5" id="KW-0808">Transferase</keyword>
<dbReference type="RefSeq" id="WP_107747612.1">
    <property type="nucleotide sequence ID" value="NZ_CP015453.1"/>
</dbReference>
<feature type="transmembrane region" description="Helical" evidence="2">
    <location>
        <begin position="154"/>
        <end position="172"/>
    </location>
</feature>
<dbReference type="GO" id="GO:0009103">
    <property type="term" value="P:lipopolysaccharide biosynthetic process"/>
    <property type="evidence" value="ECO:0007669"/>
    <property type="project" value="TreeGrafter"/>
</dbReference>
<feature type="domain" description="Acyltransferase 3" evidence="4">
    <location>
        <begin position="76"/>
        <end position="419"/>
    </location>
</feature>
<dbReference type="EMBL" id="CP015453">
    <property type="protein sequence ID" value="AWH95493.1"/>
    <property type="molecule type" value="Genomic_DNA"/>
</dbReference>
<dbReference type="GO" id="GO:0016747">
    <property type="term" value="F:acyltransferase activity, transferring groups other than amino-acyl groups"/>
    <property type="evidence" value="ECO:0007669"/>
    <property type="project" value="InterPro"/>
</dbReference>
<evidence type="ECO:0000313" key="6">
    <source>
        <dbReference type="Proteomes" id="UP000244903"/>
    </source>
</evidence>
<feature type="compositionally biased region" description="Low complexity" evidence="1">
    <location>
        <begin position="27"/>
        <end position="60"/>
    </location>
</feature>
<dbReference type="AlphaFoldDB" id="A0AAD0JPR0"/>
<dbReference type="PANTHER" id="PTHR23028:SF53">
    <property type="entry name" value="ACYL_TRANSF_3 DOMAIN-CONTAINING PROTEIN"/>
    <property type="match status" value="1"/>
</dbReference>
<feature type="transmembrane region" description="Helical" evidence="2">
    <location>
        <begin position="108"/>
        <end position="128"/>
    </location>
</feature>
<feature type="signal peptide" evidence="3">
    <location>
        <begin position="1"/>
        <end position="19"/>
    </location>
</feature>
<keyword evidence="2" id="KW-0812">Transmembrane</keyword>
<gene>
    <name evidence="5" type="ORF">A6048_08275</name>
</gene>
<keyword evidence="2" id="KW-0472">Membrane</keyword>
<evidence type="ECO:0000256" key="2">
    <source>
        <dbReference type="SAM" id="Phobius"/>
    </source>
</evidence>
<dbReference type="Pfam" id="PF01757">
    <property type="entry name" value="Acyl_transf_3"/>
    <property type="match status" value="1"/>
</dbReference>
<feature type="transmembrane region" description="Helical" evidence="2">
    <location>
        <begin position="408"/>
        <end position="428"/>
    </location>
</feature>
<feature type="region of interest" description="Disordered" evidence="1">
    <location>
        <begin position="27"/>
        <end position="62"/>
    </location>
</feature>
<evidence type="ECO:0000256" key="3">
    <source>
        <dbReference type="SAM" id="SignalP"/>
    </source>
</evidence>
<feature type="transmembrane region" description="Helical" evidence="2">
    <location>
        <begin position="337"/>
        <end position="357"/>
    </location>
</feature>
<dbReference type="GO" id="GO:0016020">
    <property type="term" value="C:membrane"/>
    <property type="evidence" value="ECO:0007669"/>
    <property type="project" value="TreeGrafter"/>
</dbReference>
<evidence type="ECO:0000259" key="4">
    <source>
        <dbReference type="Pfam" id="PF01757"/>
    </source>
</evidence>
<proteinExistence type="predicted"/>
<feature type="transmembrane region" description="Helical" evidence="2">
    <location>
        <begin position="274"/>
        <end position="294"/>
    </location>
</feature>
<reference evidence="5 6" key="1">
    <citation type="submission" date="2016-04" db="EMBL/GenBank/DDBJ databases">
        <title>Complete genome sequence of the haloalkaliphilic hydrocarbon-degrading bacterium Dietzia psychralcaliphila ILA-1T, isolated from a drain of a fish product-processing plant.</title>
        <authorList>
            <person name="Zhao J."/>
            <person name="Hu B."/>
            <person name="Geng S."/>
            <person name="Nie Y."/>
            <person name="Tang Y."/>
        </authorList>
    </citation>
    <scope>NUCLEOTIDE SEQUENCE [LARGE SCALE GENOMIC DNA]</scope>
    <source>
        <strain evidence="5 6">ILA-1</strain>
    </source>
</reference>
<dbReference type="KEGG" id="dpc:A6048_08275"/>
<protein>
    <submittedName>
        <fullName evidence="5">Acyltransferase</fullName>
    </submittedName>
</protein>
<dbReference type="InterPro" id="IPR050879">
    <property type="entry name" value="Acyltransferase_3"/>
</dbReference>
<keyword evidence="2" id="KW-1133">Transmembrane helix</keyword>
<keyword evidence="6" id="KW-1185">Reference proteome</keyword>
<sequence length="440" mass="47655">MRPVAAVALAGGAVAAGFAARRLAQPAQPTAAAPTPVDASDTAAAPDTAEAPDTAAAEATGVQQPRLAGARGHLPALEGLRGLAAIGIITTHVAFVTRMSYGTPVRRLYGRLDMLVAVFFAKTGFLLWRAHSDHARRDRSGTARAVIPYLRARLVRIMPAYSVLVAVAMVLLPQNRINGPGVWLRNLTLTQIYQRKFLVSGLTHAWSLAVEMAYYLALPALWTGLKNLRGDRARWRLPAVGAFGLSGLLFPLIPWQRLRILPRGVNVQILPPAFSAWFASGMLLAELATARPGLLARLSRASSARWGWWATGAGALLATTSTRWFSEGFRHPSGREYAARNGLTAAMAFFFLGPVVLAPAGTRFRVLESPPLQAIGRWSYGIFLWHLIVLHYAFPLTRTALWTRRMGVIWPVTVAGSIAVGAASYRFIEEPARKLLSPHA</sequence>
<dbReference type="PANTHER" id="PTHR23028">
    <property type="entry name" value="ACETYLTRANSFERASE"/>
    <property type="match status" value="1"/>
</dbReference>